<accession>A0A1M6UY56</accession>
<gene>
    <name evidence="1" type="ORF">SAMN02745138_02276</name>
</gene>
<keyword evidence="2" id="KW-1185">Reference proteome</keyword>
<dbReference type="AlphaFoldDB" id="A0A1M6UY56"/>
<reference evidence="1 2" key="1">
    <citation type="submission" date="2016-11" db="EMBL/GenBank/DDBJ databases">
        <authorList>
            <person name="Jaros S."/>
            <person name="Januszkiewicz K."/>
            <person name="Wedrychowicz H."/>
        </authorList>
    </citation>
    <scope>NUCLEOTIDE SEQUENCE [LARGE SCALE GENOMIC DNA]</scope>
    <source>
        <strain evidence="1 2">DSM 14214</strain>
    </source>
</reference>
<evidence type="ECO:0000313" key="1">
    <source>
        <dbReference type="EMBL" id="SHK74189.1"/>
    </source>
</evidence>
<evidence type="ECO:0000313" key="2">
    <source>
        <dbReference type="Proteomes" id="UP000183975"/>
    </source>
</evidence>
<protein>
    <submittedName>
        <fullName evidence="1">Uncharacterized protein</fullName>
    </submittedName>
</protein>
<name>A0A1M6UY56_9FIRM</name>
<dbReference type="Proteomes" id="UP000183975">
    <property type="component" value="Unassembled WGS sequence"/>
</dbReference>
<proteinExistence type="predicted"/>
<sequence>MDGLSCLGWGDILHRGNILHFHPQHIPGMDAAGLRWGQRRNGLIEPPDQLGVFGLFLFLHDVVLWRWLRPADGSFLNSVITVKGVVGLVAVHLALPGGLGPLVQQKRLDNFIRHLHKGVLGAEWVILFEVDRLHRPALTLMGKGRHSSGAYSAGPDGWQY</sequence>
<organism evidence="1 2">
    <name type="scientific">Anaerotignum lactatifermentans DSM 14214</name>
    <dbReference type="NCBI Taxonomy" id="1121323"/>
    <lineage>
        <taxon>Bacteria</taxon>
        <taxon>Bacillati</taxon>
        <taxon>Bacillota</taxon>
        <taxon>Clostridia</taxon>
        <taxon>Lachnospirales</taxon>
        <taxon>Anaerotignaceae</taxon>
        <taxon>Anaerotignum</taxon>
    </lineage>
</organism>
<dbReference type="EMBL" id="FRAH01000042">
    <property type="protein sequence ID" value="SHK74189.1"/>
    <property type="molecule type" value="Genomic_DNA"/>
</dbReference>